<dbReference type="PANTHER" id="PTHR34853:SF1">
    <property type="entry name" value="LIPASE 5"/>
    <property type="match status" value="1"/>
</dbReference>
<dbReference type="SUPFAM" id="SSF53474">
    <property type="entry name" value="alpha/beta-Hydrolases"/>
    <property type="match status" value="1"/>
</dbReference>
<protein>
    <submittedName>
        <fullName evidence="2">Lipase</fullName>
    </submittedName>
</protein>
<name>A0A916TDR9_9ACTN</name>
<dbReference type="RefSeq" id="WP_229742768.1">
    <property type="nucleotide sequence ID" value="NZ_BMGC01000028.1"/>
</dbReference>
<dbReference type="InterPro" id="IPR005152">
    <property type="entry name" value="Lipase_secreted"/>
</dbReference>
<dbReference type="PIRSF" id="PIRSF029171">
    <property type="entry name" value="Esterase_LipA"/>
    <property type="match status" value="1"/>
</dbReference>
<dbReference type="Proteomes" id="UP000621454">
    <property type="component" value="Unassembled WGS sequence"/>
</dbReference>
<sequence length="436" mass="46195">MTVVMRLSCRTLIATLASTLALALTISRAPDAYATPDTFFTVPQEQIDHADPGDVLRTREIVYHLAGIPTPIRVSQLMYRSIDALGHPVANATSILHPLVQQAHPRAVAYNSIYDSLNPDDSPSRMIAGRISFSGALNAAEAGFLADLVGAGYTVIVSDIEGPHADFGAGPEYAAMTLDGIRAASRTTTTGITASTPVALMGYSGGSIATGWAASLAPTYAPDVNRRLVGATTGGVFVTPRRNLEYVDGSLGWVGVAMMAIKGLTRAYHVDPAEYLNARGRALMTSLSDDAIPDVIYRYPLLTWRDIARPEYASFDKASALVDITDRVDLARQPTPTIPLMVVEGSGGDLTGTNGHKPGIGAGDEVMVTGDVRSLVHRYCATDRQVEMIEIPWASHSVAMQLWAPMAVTWFTARFDGLPAPSTCATTSVGGSSVGS</sequence>
<dbReference type="PANTHER" id="PTHR34853">
    <property type="match status" value="1"/>
</dbReference>
<organism evidence="2 3">
    <name type="scientific">Gordonia jinhuaensis</name>
    <dbReference type="NCBI Taxonomy" id="1517702"/>
    <lineage>
        <taxon>Bacteria</taxon>
        <taxon>Bacillati</taxon>
        <taxon>Actinomycetota</taxon>
        <taxon>Actinomycetes</taxon>
        <taxon>Mycobacteriales</taxon>
        <taxon>Gordoniaceae</taxon>
        <taxon>Gordonia</taxon>
    </lineage>
</organism>
<dbReference type="InterPro" id="IPR029058">
    <property type="entry name" value="AB_hydrolase_fold"/>
</dbReference>
<dbReference type="GO" id="GO:0004806">
    <property type="term" value="F:triacylglycerol lipase activity"/>
    <property type="evidence" value="ECO:0007669"/>
    <property type="project" value="InterPro"/>
</dbReference>
<proteinExistence type="predicted"/>
<dbReference type="EMBL" id="BMGC01000028">
    <property type="protein sequence ID" value="GGB41495.1"/>
    <property type="molecule type" value="Genomic_DNA"/>
</dbReference>
<reference evidence="2" key="2">
    <citation type="submission" date="2020-09" db="EMBL/GenBank/DDBJ databases">
        <authorList>
            <person name="Sun Q."/>
            <person name="Zhou Y."/>
        </authorList>
    </citation>
    <scope>NUCLEOTIDE SEQUENCE</scope>
    <source>
        <strain evidence="2">CGMCC 1.12827</strain>
    </source>
</reference>
<dbReference type="Gene3D" id="1.10.260.130">
    <property type="match status" value="1"/>
</dbReference>
<keyword evidence="3" id="KW-1185">Reference proteome</keyword>
<accession>A0A916TDR9</accession>
<feature type="chain" id="PRO_5038056806" evidence="1">
    <location>
        <begin position="35"/>
        <end position="436"/>
    </location>
</feature>
<reference evidence="2" key="1">
    <citation type="journal article" date="2014" name="Int. J. Syst. Evol. Microbiol.">
        <title>Complete genome sequence of Corynebacterium casei LMG S-19264T (=DSM 44701T), isolated from a smear-ripened cheese.</title>
        <authorList>
            <consortium name="US DOE Joint Genome Institute (JGI-PGF)"/>
            <person name="Walter F."/>
            <person name="Albersmeier A."/>
            <person name="Kalinowski J."/>
            <person name="Ruckert C."/>
        </authorList>
    </citation>
    <scope>NUCLEOTIDE SEQUENCE</scope>
    <source>
        <strain evidence="2">CGMCC 1.12827</strain>
    </source>
</reference>
<gene>
    <name evidence="2" type="ORF">GCM10011489_31390</name>
</gene>
<evidence type="ECO:0000313" key="3">
    <source>
        <dbReference type="Proteomes" id="UP000621454"/>
    </source>
</evidence>
<dbReference type="AlphaFoldDB" id="A0A916TDR9"/>
<dbReference type="Pfam" id="PF03583">
    <property type="entry name" value="LIP"/>
    <property type="match status" value="1"/>
</dbReference>
<evidence type="ECO:0000256" key="1">
    <source>
        <dbReference type="SAM" id="SignalP"/>
    </source>
</evidence>
<comment type="caution">
    <text evidence="2">The sequence shown here is derived from an EMBL/GenBank/DDBJ whole genome shotgun (WGS) entry which is preliminary data.</text>
</comment>
<keyword evidence="1" id="KW-0732">Signal</keyword>
<evidence type="ECO:0000313" key="2">
    <source>
        <dbReference type="EMBL" id="GGB41495.1"/>
    </source>
</evidence>
<feature type="signal peptide" evidence="1">
    <location>
        <begin position="1"/>
        <end position="34"/>
    </location>
</feature>
<dbReference type="GO" id="GO:0016042">
    <property type="term" value="P:lipid catabolic process"/>
    <property type="evidence" value="ECO:0007669"/>
    <property type="project" value="InterPro"/>
</dbReference>
<dbReference type="Gene3D" id="3.40.50.1820">
    <property type="entry name" value="alpha/beta hydrolase"/>
    <property type="match status" value="1"/>
</dbReference>